<gene>
    <name evidence="3" type="ORF">CHIRRI_LOCUS9442</name>
</gene>
<feature type="compositionally biased region" description="Basic and acidic residues" evidence="1">
    <location>
        <begin position="44"/>
        <end position="57"/>
    </location>
</feature>
<dbReference type="Proteomes" id="UP001153620">
    <property type="component" value="Chromosome 3"/>
</dbReference>
<keyword evidence="4" id="KW-1185">Reference proteome</keyword>
<evidence type="ECO:0000256" key="2">
    <source>
        <dbReference type="SAM" id="SignalP"/>
    </source>
</evidence>
<proteinExistence type="predicted"/>
<feature type="chain" id="PRO_5040138675" evidence="2">
    <location>
        <begin position="25"/>
        <end position="402"/>
    </location>
</feature>
<dbReference type="EMBL" id="OU895879">
    <property type="protein sequence ID" value="CAH1727169.1"/>
    <property type="molecule type" value="Genomic_DNA"/>
</dbReference>
<protein>
    <submittedName>
        <fullName evidence="3">Uncharacterized protein</fullName>
    </submittedName>
</protein>
<sequence>MKSILLLTLLILATLHVQISTTFGKTIAKNSSTQNESESSSTMKIREDKTKQSETRVRRNSNSNDDYEDFLINQLSRENDIMTSNFLDTTVTCNNLNDLESDIVIEESLRSLIDPLCTQLCRIEILDRMWNTVKCHQQMINRDNNILERDRRGKIDNLLRDELFVPVRGRRTLELDQSSPQNTPEKKAKLDVLINDLFVPHRGKRHLVRKHFLLFDPYPISKKRNIELDMKDYFVPNRGKRRPSSKIDELLSDNFFPQRGKKASVPVLPTIIPKSHHALVEYATMEPWLFQNINTNDRRMIDRLHDLNLGSEANKDIRITGAKSAATAIQGEKFLPQMYINNNYDGSDDEKMLLDFTPKKILNINSLSGQHGNSDESNLILTNTPLNTREHAANDEFTSTFI</sequence>
<keyword evidence="2" id="KW-0732">Signal</keyword>
<evidence type="ECO:0000313" key="4">
    <source>
        <dbReference type="Proteomes" id="UP001153620"/>
    </source>
</evidence>
<feature type="region of interest" description="Disordered" evidence="1">
    <location>
        <begin position="29"/>
        <end position="62"/>
    </location>
</feature>
<feature type="signal peptide" evidence="2">
    <location>
        <begin position="1"/>
        <end position="24"/>
    </location>
</feature>
<evidence type="ECO:0000313" key="3">
    <source>
        <dbReference type="EMBL" id="CAH1727169.1"/>
    </source>
</evidence>
<reference evidence="3" key="1">
    <citation type="submission" date="2022-01" db="EMBL/GenBank/DDBJ databases">
        <authorList>
            <person name="King R."/>
        </authorList>
    </citation>
    <scope>NUCLEOTIDE SEQUENCE</scope>
</reference>
<dbReference type="AlphaFoldDB" id="A0A9P0J3T0"/>
<organism evidence="3 4">
    <name type="scientific">Chironomus riparius</name>
    <dbReference type="NCBI Taxonomy" id="315576"/>
    <lineage>
        <taxon>Eukaryota</taxon>
        <taxon>Metazoa</taxon>
        <taxon>Ecdysozoa</taxon>
        <taxon>Arthropoda</taxon>
        <taxon>Hexapoda</taxon>
        <taxon>Insecta</taxon>
        <taxon>Pterygota</taxon>
        <taxon>Neoptera</taxon>
        <taxon>Endopterygota</taxon>
        <taxon>Diptera</taxon>
        <taxon>Nematocera</taxon>
        <taxon>Chironomoidea</taxon>
        <taxon>Chironomidae</taxon>
        <taxon>Chironominae</taxon>
        <taxon>Chironomus</taxon>
    </lineage>
</organism>
<name>A0A9P0J3T0_9DIPT</name>
<evidence type="ECO:0000256" key="1">
    <source>
        <dbReference type="SAM" id="MobiDB-lite"/>
    </source>
</evidence>
<reference evidence="3" key="2">
    <citation type="submission" date="2022-10" db="EMBL/GenBank/DDBJ databases">
        <authorList>
            <consortium name="ENA_rothamsted_submissions"/>
            <consortium name="culmorum"/>
            <person name="King R."/>
        </authorList>
    </citation>
    <scope>NUCLEOTIDE SEQUENCE</scope>
</reference>
<accession>A0A9P0J3T0</accession>
<feature type="compositionally biased region" description="Low complexity" evidence="1">
    <location>
        <begin position="30"/>
        <end position="42"/>
    </location>
</feature>